<dbReference type="InterPro" id="IPR049730">
    <property type="entry name" value="SNF2/RAD54-like_C"/>
</dbReference>
<organism evidence="5 6">
    <name type="scientific">Spirochaeta isovalerica</name>
    <dbReference type="NCBI Taxonomy" id="150"/>
    <lineage>
        <taxon>Bacteria</taxon>
        <taxon>Pseudomonadati</taxon>
        <taxon>Spirochaetota</taxon>
        <taxon>Spirochaetia</taxon>
        <taxon>Spirochaetales</taxon>
        <taxon>Spirochaetaceae</taxon>
        <taxon>Spirochaeta</taxon>
    </lineage>
</organism>
<keyword evidence="6" id="KW-1185">Reference proteome</keyword>
<protein>
    <submittedName>
        <fullName evidence="5">SNF2 family DNA or RNA helicase</fullName>
    </submittedName>
</protein>
<feature type="compositionally biased region" description="Acidic residues" evidence="2">
    <location>
        <begin position="153"/>
        <end position="163"/>
    </location>
</feature>
<dbReference type="Proteomes" id="UP000587760">
    <property type="component" value="Unassembled WGS sequence"/>
</dbReference>
<feature type="compositionally biased region" description="Basic residues" evidence="2">
    <location>
        <begin position="23"/>
        <end position="38"/>
    </location>
</feature>
<evidence type="ECO:0000313" key="5">
    <source>
        <dbReference type="EMBL" id="MBB6479506.1"/>
    </source>
</evidence>
<feature type="compositionally biased region" description="Basic and acidic residues" evidence="2">
    <location>
        <begin position="118"/>
        <end position="152"/>
    </location>
</feature>
<dbReference type="InterPro" id="IPR014001">
    <property type="entry name" value="Helicase_ATP-bd"/>
</dbReference>
<accession>A0A841R6N7</accession>
<dbReference type="SMART" id="SM00490">
    <property type="entry name" value="HELICc"/>
    <property type="match status" value="1"/>
</dbReference>
<dbReference type="CDD" id="cd18012">
    <property type="entry name" value="DEXQc_arch_SWI2_SNF2"/>
    <property type="match status" value="1"/>
</dbReference>
<dbReference type="PANTHER" id="PTHR10799">
    <property type="entry name" value="SNF2/RAD54 HELICASE FAMILY"/>
    <property type="match status" value="1"/>
</dbReference>
<dbReference type="GO" id="GO:0016787">
    <property type="term" value="F:hydrolase activity"/>
    <property type="evidence" value="ECO:0007669"/>
    <property type="project" value="UniProtKB-KW"/>
</dbReference>
<dbReference type="SMART" id="SM00487">
    <property type="entry name" value="DEXDc"/>
    <property type="match status" value="1"/>
</dbReference>
<keyword evidence="1" id="KW-0378">Hydrolase</keyword>
<dbReference type="CDD" id="cd18793">
    <property type="entry name" value="SF2_C_SNF"/>
    <property type="match status" value="1"/>
</dbReference>
<dbReference type="InterPro" id="IPR000330">
    <property type="entry name" value="SNF2_N"/>
</dbReference>
<feature type="region of interest" description="Disordered" evidence="2">
    <location>
        <begin position="1"/>
        <end position="48"/>
    </location>
</feature>
<dbReference type="Gene3D" id="3.40.50.300">
    <property type="entry name" value="P-loop containing nucleotide triphosphate hydrolases"/>
    <property type="match status" value="1"/>
</dbReference>
<dbReference type="Gene3D" id="3.40.50.10810">
    <property type="entry name" value="Tandem AAA-ATPase domain"/>
    <property type="match status" value="1"/>
</dbReference>
<dbReference type="GO" id="GO:0004386">
    <property type="term" value="F:helicase activity"/>
    <property type="evidence" value="ECO:0007669"/>
    <property type="project" value="UniProtKB-KW"/>
</dbReference>
<evidence type="ECO:0000259" key="4">
    <source>
        <dbReference type="PROSITE" id="PS51194"/>
    </source>
</evidence>
<dbReference type="Pfam" id="PF00271">
    <property type="entry name" value="Helicase_C"/>
    <property type="match status" value="1"/>
</dbReference>
<dbReference type="EMBL" id="JACHGJ010000002">
    <property type="protein sequence ID" value="MBB6479506.1"/>
    <property type="molecule type" value="Genomic_DNA"/>
</dbReference>
<sequence length="1091" mass="125879">MEQQFLFDDFEPGFQEPQPEKVRKTKKSPSKSSKKKAEKKTVDEQPLSLFDDLPLFASADLFQPDLFSQPEPRKAVTPKSKVIKTSKKSKKGETAESVPAELSDRERQSDAQIISEPLPEKHREAEPVLEPDHEQPPEPERKTVNESERLPEPEPEPIPEEPPEEKPPWSHGFVIEPDFFTDTMTRGLSATAYHLNNYPGEEENPLHPWGTSDETGELSGLEEKFHKLLKKNKGLYRLSDAFNQIELGEIGSFYYRDYRGLIDVHVREILETRISFVFYDHKGGDPFYMPQVTFSDGKTSSRTLYLPHEFYNDSGLFYLLDIHSAVIFYMRQVNEASDWIIDFFANCTSMSEEEIISLSERVGKGLPEGIFVELPQSRIEYVNPEPVPILEFSERGRKSRISLFFRYEDREFAFRKNTTASFISEKTDDVTTIINRNTAFELEAFNYFCEVMEDKLIYSDLEFRDGFTFEFKSSVDKMLLHFGEQLISDGAELRRRGTKQKIRMAAGFSFNVNKSHDWLDIKARIKDTEGNLDDPVFDSFTPGDPLMKGRSGFYLIRQADLEKLEQLRNMGMDDDGELSLSSFNLGMIDVLYDEIENRDNEEVLRLGKAIEGLQHFDEIEEAEPPEGLNATLRHYQQAGLNWLYFLNQYNLNGCLADDMGLGKTIQTLALLMKLKNEGKLEKALIVVPVSTMPNWQDEAEKFTPSLKTLRHYGPGRAKTELELQDFDIILVSFHTLRNDIELFSSMDFTYLILDEAQNIKNASSQIFKSVKLVHARHRLSLTGTPIENNTMDLWAQFDFLNPGLLSSAEQYKRRFARPIEDENDEGATELLRKIVFPFILRRKKEDVVKDLPEKEEIIQHIELGYEQRKLYNEIREYYRNKVSDSVNDNGVAGSQMVIFEALLRLRQAANFPKMVSEEYSHIIPAKFEMLKDLIKEILEENHKILIFSQFVKSLHIIRDYLDQAGITYSYLDGQTRDRDGQIKSFQNDESNRVFLISLKAGGVGINLTSADYVVLFDPWWNPAIEAQAIARSHRIGQQNRVIAYKFIAKDTVEDKILEMQNRKKMLVEDVVSTESSFFKSLGKEDVVNLFS</sequence>
<evidence type="ECO:0000256" key="1">
    <source>
        <dbReference type="ARBA" id="ARBA00022801"/>
    </source>
</evidence>
<gene>
    <name evidence="5" type="ORF">HNR50_001164</name>
</gene>
<feature type="domain" description="Helicase ATP-binding" evidence="3">
    <location>
        <begin position="644"/>
        <end position="803"/>
    </location>
</feature>
<evidence type="ECO:0000256" key="2">
    <source>
        <dbReference type="SAM" id="MobiDB-lite"/>
    </source>
</evidence>
<comment type="caution">
    <text evidence="5">The sequence shown here is derived from an EMBL/GenBank/DDBJ whole genome shotgun (WGS) entry which is preliminary data.</text>
</comment>
<dbReference type="InterPro" id="IPR001650">
    <property type="entry name" value="Helicase_C-like"/>
</dbReference>
<evidence type="ECO:0000313" key="6">
    <source>
        <dbReference type="Proteomes" id="UP000587760"/>
    </source>
</evidence>
<name>A0A841R6N7_9SPIO</name>
<keyword evidence="5" id="KW-0347">Helicase</keyword>
<dbReference type="Pfam" id="PF00176">
    <property type="entry name" value="SNF2-rel_dom"/>
    <property type="match status" value="1"/>
</dbReference>
<keyword evidence="5" id="KW-0547">Nucleotide-binding</keyword>
<proteinExistence type="predicted"/>
<dbReference type="PROSITE" id="PS51194">
    <property type="entry name" value="HELICASE_CTER"/>
    <property type="match status" value="1"/>
</dbReference>
<dbReference type="AlphaFoldDB" id="A0A841R6N7"/>
<dbReference type="SUPFAM" id="SSF52540">
    <property type="entry name" value="P-loop containing nucleoside triphosphate hydrolases"/>
    <property type="match status" value="2"/>
</dbReference>
<reference evidence="5 6" key="1">
    <citation type="submission" date="2020-08" db="EMBL/GenBank/DDBJ databases">
        <title>Genomic Encyclopedia of Type Strains, Phase IV (KMG-IV): sequencing the most valuable type-strain genomes for metagenomic binning, comparative biology and taxonomic classification.</title>
        <authorList>
            <person name="Goeker M."/>
        </authorList>
    </citation>
    <scope>NUCLEOTIDE SEQUENCE [LARGE SCALE GENOMIC DNA]</scope>
    <source>
        <strain evidence="5 6">DSM 2461</strain>
    </source>
</reference>
<evidence type="ECO:0000259" key="3">
    <source>
        <dbReference type="PROSITE" id="PS51192"/>
    </source>
</evidence>
<feature type="domain" description="Helicase C-terminal" evidence="4">
    <location>
        <begin position="929"/>
        <end position="1078"/>
    </location>
</feature>
<dbReference type="GO" id="GO:0005524">
    <property type="term" value="F:ATP binding"/>
    <property type="evidence" value="ECO:0007669"/>
    <property type="project" value="InterPro"/>
</dbReference>
<feature type="region of interest" description="Disordered" evidence="2">
    <location>
        <begin position="64"/>
        <end position="170"/>
    </location>
</feature>
<dbReference type="InterPro" id="IPR027417">
    <property type="entry name" value="P-loop_NTPase"/>
</dbReference>
<feature type="compositionally biased region" description="Basic residues" evidence="2">
    <location>
        <begin position="81"/>
        <end position="90"/>
    </location>
</feature>
<dbReference type="RefSeq" id="WP_184744797.1">
    <property type="nucleotide sequence ID" value="NZ_JACHGJ010000002.1"/>
</dbReference>
<dbReference type="PROSITE" id="PS51192">
    <property type="entry name" value="HELICASE_ATP_BIND_1"/>
    <property type="match status" value="1"/>
</dbReference>
<dbReference type="InterPro" id="IPR038718">
    <property type="entry name" value="SNF2-like_sf"/>
</dbReference>
<keyword evidence="5" id="KW-0067">ATP-binding</keyword>